<dbReference type="OrthoDB" id="291134at2"/>
<feature type="signal peptide" evidence="2">
    <location>
        <begin position="1"/>
        <end position="28"/>
    </location>
</feature>
<dbReference type="Pfam" id="PF02368">
    <property type="entry name" value="Big_2"/>
    <property type="match status" value="1"/>
</dbReference>
<gene>
    <name evidence="4" type="ORF">BED41_13225</name>
</gene>
<keyword evidence="5" id="KW-1185">Reference proteome</keyword>
<dbReference type="SMART" id="SM00635">
    <property type="entry name" value="BID_2"/>
    <property type="match status" value="1"/>
</dbReference>
<organism evidence="4 5">
    <name type="scientific">Cloacibacillus porcorum</name>
    <dbReference type="NCBI Taxonomy" id="1197717"/>
    <lineage>
        <taxon>Bacteria</taxon>
        <taxon>Thermotogati</taxon>
        <taxon>Synergistota</taxon>
        <taxon>Synergistia</taxon>
        <taxon>Synergistales</taxon>
        <taxon>Synergistaceae</taxon>
        <taxon>Cloacibacillus</taxon>
    </lineage>
</organism>
<evidence type="ECO:0000313" key="4">
    <source>
        <dbReference type="EMBL" id="ANZ45967.1"/>
    </source>
</evidence>
<proteinExistence type="predicted"/>
<evidence type="ECO:0000256" key="2">
    <source>
        <dbReference type="SAM" id="SignalP"/>
    </source>
</evidence>
<feature type="compositionally biased region" description="Pro residues" evidence="1">
    <location>
        <begin position="556"/>
        <end position="566"/>
    </location>
</feature>
<dbReference type="STRING" id="1197717.BED41_13225"/>
<dbReference type="PROSITE" id="PS51257">
    <property type="entry name" value="PROKAR_LIPOPROTEIN"/>
    <property type="match status" value="1"/>
</dbReference>
<feature type="chain" id="PRO_5008538961" description="BIG2 domain-containing protein" evidence="2">
    <location>
        <begin position="29"/>
        <end position="806"/>
    </location>
</feature>
<dbReference type="AlphaFoldDB" id="A0A1B2I7Q4"/>
<reference evidence="4" key="1">
    <citation type="submission" date="2016-08" db="EMBL/GenBank/DDBJ databases">
        <title>Complete genome of Cloacibacillus porcorum.</title>
        <authorList>
            <person name="Looft T."/>
            <person name="Bayles D.O."/>
            <person name="Alt D.P."/>
        </authorList>
    </citation>
    <scope>NUCLEOTIDE SEQUENCE [LARGE SCALE GENOMIC DNA]</scope>
    <source>
        <strain evidence="4">CL-84</strain>
    </source>
</reference>
<dbReference type="Proteomes" id="UP000093044">
    <property type="component" value="Chromosome"/>
</dbReference>
<dbReference type="KEGG" id="cpor:BED41_13225"/>
<dbReference type="NCBIfam" id="TIGR04564">
    <property type="entry name" value="Synergist_CTERM"/>
    <property type="match status" value="1"/>
</dbReference>
<dbReference type="InterPro" id="IPR030821">
    <property type="entry name" value="Synergist_CTERM"/>
</dbReference>
<dbReference type="GeneID" id="83058808"/>
<dbReference type="SUPFAM" id="SSF49373">
    <property type="entry name" value="Invasin/intimin cell-adhesion fragments"/>
    <property type="match status" value="1"/>
</dbReference>
<evidence type="ECO:0000259" key="3">
    <source>
        <dbReference type="SMART" id="SM00635"/>
    </source>
</evidence>
<sequence length="806" mass="82140">MKVSKKSSWYITAISLIAACLLAGAAVAGNFASITENSNKPVTVDLNNENPQYIYLITAPVKIFTDNEANAKSGDHTKDALTINAKNAIAAFAGWNYTSGSPTNVEIFGNIKFNFSSGKIGWESPDKICGGGDAFRGTGTMGSNGTVYGNVDSSFGVVGNNDDELYTTALLLGAGDGTVMGNTSMTFNSGKHGGSYLYLIAGPAYNGDLHGDSLLTINGGEFKGTAMIGGCYAYDTRKPKMKGNSSVVINGGKITGLSWGVIGGCAANGSGVAEAMVQGSSSVSIYGGTISANIYGGPFARQSDVKSSVVSGDASVNIIGDDGLAAITAPVKIFAGADPAKTNSGVGGNAAVNFVNITKTPAEFKGFELNGGKSVTSGDSVLVFNMVKADFSKVTITSFDRVEVDPNSEISGLSKAAFDADTIKLTGNWNNFGEASPLKFTDDASAVKIDASGALGVKSAGWSSDGKTLVVKCDNTPVAVTPATLRLEVGKSGKVTVTTYAKNEAVQWSSSDPTVAAVDGDGNVTAVKAGLTVVSATGTASETKAGCTVTVEDPAAPDPVPTPAPVTPTVITEKDNPVTKDKDVPADVKPATPVITSATAENTTALAASADVPVKFFTATADGNITVDPVIAKKTVASVMSDDAAVAPKTIVTLPIITATISDGKVAALAMKTTGAQLGAAANNIVSDITLIKILKDETGAKFGYTAEPAGYADQSFTLKNADGNNLAFTDKIDPTATYTLILFVKDNGEFDYDKTMGSVIDPVAMAMNEAKAPKPSGGSSSGCSAGMGVLALLALLPLAAARRKR</sequence>
<dbReference type="RefSeq" id="WP_066747250.1">
    <property type="nucleotide sequence ID" value="NZ_CP016757.1"/>
</dbReference>
<keyword evidence="2" id="KW-0732">Signal</keyword>
<dbReference type="EMBL" id="CP016757">
    <property type="protein sequence ID" value="ANZ45967.1"/>
    <property type="molecule type" value="Genomic_DNA"/>
</dbReference>
<dbReference type="InterPro" id="IPR003343">
    <property type="entry name" value="Big_2"/>
</dbReference>
<feature type="compositionally biased region" description="Basic and acidic residues" evidence="1">
    <location>
        <begin position="572"/>
        <end position="585"/>
    </location>
</feature>
<accession>A0A1B2I7Q4</accession>
<dbReference type="InterPro" id="IPR008964">
    <property type="entry name" value="Invasin/intimin_cell_adhesion"/>
</dbReference>
<dbReference type="Gene3D" id="2.60.40.1080">
    <property type="match status" value="1"/>
</dbReference>
<protein>
    <recommendedName>
        <fullName evidence="3">BIG2 domain-containing protein</fullName>
    </recommendedName>
</protein>
<feature type="region of interest" description="Disordered" evidence="1">
    <location>
        <begin position="553"/>
        <end position="585"/>
    </location>
</feature>
<feature type="domain" description="BIG2" evidence="3">
    <location>
        <begin position="474"/>
        <end position="548"/>
    </location>
</feature>
<name>A0A1B2I7Q4_9BACT</name>
<evidence type="ECO:0000313" key="5">
    <source>
        <dbReference type="Proteomes" id="UP000093044"/>
    </source>
</evidence>
<evidence type="ECO:0000256" key="1">
    <source>
        <dbReference type="SAM" id="MobiDB-lite"/>
    </source>
</evidence>